<feature type="domain" description="Protein kinase" evidence="8">
    <location>
        <begin position="17"/>
        <end position="289"/>
    </location>
</feature>
<keyword evidence="4" id="KW-0547">Nucleotide-binding</keyword>
<evidence type="ECO:0000256" key="6">
    <source>
        <dbReference type="ARBA" id="ARBA00022840"/>
    </source>
</evidence>
<dbReference type="Pfam" id="PF00069">
    <property type="entry name" value="Pkinase"/>
    <property type="match status" value="1"/>
</dbReference>
<sequence length="516" mass="56127">MCVVEPWPAGRKLAGRFSRAGEGAWGGMGVVYRATDERRPGQVVAVKFLWPRDPDAALRGYRTPTPQELQRFDRECEMHRRFGGRGVPAFVHADLSPPRPYLVTEYVDGDDLHAFLIRNRPTLSAAACAIVPLLEVLGRVHGAGVVHRDVKPANILLARRDGVLYLTDFGIALPKDPAATRYTNGRTPGTIGYMAPEIHRGERNPGPEADLYSVACIAFQMVTGRLVFEAGHSDYDLARLHCEERPPLLSDDVPGLPSEIVDITDRMLAKSPADRPPLQLALEIWRPLLPSPGDPAPRPALDPDPTLPHRAPETAAAPLPESPPTGPRRPRVHRRPVGGPTRSALRNLCAEAEIEIERGEPGKAVDELTAILVRAEQCLPGAVREVQGARLVVARAQLLRGETASAGRTCRDVARRLADASAGTDTGELRARARLGAIQVMTAERSPVQAVADTWLTLAEELASWPGPGPSRQTVEFCREVGLEVKEQVLDARQDEVSPALPEAIRKLLDRLPGPA</sequence>
<dbReference type="AlphaFoldDB" id="A0A918K2F6"/>
<dbReference type="Gene3D" id="3.30.200.20">
    <property type="entry name" value="Phosphorylase Kinase, domain 1"/>
    <property type="match status" value="1"/>
</dbReference>
<evidence type="ECO:0000259" key="8">
    <source>
        <dbReference type="PROSITE" id="PS50011"/>
    </source>
</evidence>
<comment type="caution">
    <text evidence="9">The sequence shown here is derived from an EMBL/GenBank/DDBJ whole genome shotgun (WGS) entry which is preliminary data.</text>
</comment>
<dbReference type="PANTHER" id="PTHR43289">
    <property type="entry name" value="MITOGEN-ACTIVATED PROTEIN KINASE KINASE KINASE 20-RELATED"/>
    <property type="match status" value="1"/>
</dbReference>
<feature type="compositionally biased region" description="Pro residues" evidence="7">
    <location>
        <begin position="289"/>
        <end position="306"/>
    </location>
</feature>
<dbReference type="GO" id="GO:0005524">
    <property type="term" value="F:ATP binding"/>
    <property type="evidence" value="ECO:0007669"/>
    <property type="project" value="UniProtKB-KW"/>
</dbReference>
<keyword evidence="10" id="KW-1185">Reference proteome</keyword>
<dbReference type="Gene3D" id="1.10.510.10">
    <property type="entry name" value="Transferase(Phosphotransferase) domain 1"/>
    <property type="match status" value="1"/>
</dbReference>
<keyword evidence="5" id="KW-0418">Kinase</keyword>
<evidence type="ECO:0000256" key="3">
    <source>
        <dbReference type="ARBA" id="ARBA00022679"/>
    </source>
</evidence>
<accession>A0A918K2F6</accession>
<evidence type="ECO:0000256" key="4">
    <source>
        <dbReference type="ARBA" id="ARBA00022741"/>
    </source>
</evidence>
<organism evidence="9 10">
    <name type="scientific">Streptomyces fructofermentans</name>
    <dbReference type="NCBI Taxonomy" id="152141"/>
    <lineage>
        <taxon>Bacteria</taxon>
        <taxon>Bacillati</taxon>
        <taxon>Actinomycetota</taxon>
        <taxon>Actinomycetes</taxon>
        <taxon>Kitasatosporales</taxon>
        <taxon>Streptomycetaceae</taxon>
        <taxon>Streptomyces</taxon>
    </lineage>
</organism>
<dbReference type="Proteomes" id="UP000645555">
    <property type="component" value="Unassembled WGS sequence"/>
</dbReference>
<name>A0A918K2F6_9ACTN</name>
<dbReference type="PROSITE" id="PS50011">
    <property type="entry name" value="PROTEIN_KINASE_DOM"/>
    <property type="match status" value="1"/>
</dbReference>
<dbReference type="SUPFAM" id="SSF56112">
    <property type="entry name" value="Protein kinase-like (PK-like)"/>
    <property type="match status" value="1"/>
</dbReference>
<dbReference type="InterPro" id="IPR011009">
    <property type="entry name" value="Kinase-like_dom_sf"/>
</dbReference>
<feature type="region of interest" description="Disordered" evidence="7">
    <location>
        <begin position="289"/>
        <end position="344"/>
    </location>
</feature>
<evidence type="ECO:0000256" key="7">
    <source>
        <dbReference type="SAM" id="MobiDB-lite"/>
    </source>
</evidence>
<dbReference type="SMART" id="SM00220">
    <property type="entry name" value="S_TKc"/>
    <property type="match status" value="1"/>
</dbReference>
<dbReference type="EC" id="2.7.11.1" evidence="1"/>
<evidence type="ECO:0000256" key="1">
    <source>
        <dbReference type="ARBA" id="ARBA00012513"/>
    </source>
</evidence>
<keyword evidence="6" id="KW-0067">ATP-binding</keyword>
<proteinExistence type="predicted"/>
<keyword evidence="3" id="KW-0808">Transferase</keyword>
<dbReference type="EMBL" id="BMWD01000002">
    <property type="protein sequence ID" value="GGX43148.1"/>
    <property type="molecule type" value="Genomic_DNA"/>
</dbReference>
<evidence type="ECO:0000256" key="5">
    <source>
        <dbReference type="ARBA" id="ARBA00022777"/>
    </source>
</evidence>
<evidence type="ECO:0000256" key="2">
    <source>
        <dbReference type="ARBA" id="ARBA00022527"/>
    </source>
</evidence>
<evidence type="ECO:0000313" key="10">
    <source>
        <dbReference type="Proteomes" id="UP000645555"/>
    </source>
</evidence>
<dbReference type="InterPro" id="IPR008271">
    <property type="entry name" value="Ser/Thr_kinase_AS"/>
</dbReference>
<evidence type="ECO:0000313" key="9">
    <source>
        <dbReference type="EMBL" id="GGX43148.1"/>
    </source>
</evidence>
<keyword evidence="2" id="KW-0723">Serine/threonine-protein kinase</keyword>
<protein>
    <recommendedName>
        <fullName evidence="1">non-specific serine/threonine protein kinase</fullName>
        <ecNumber evidence="1">2.7.11.1</ecNumber>
    </recommendedName>
</protein>
<reference evidence="9" key="2">
    <citation type="submission" date="2020-09" db="EMBL/GenBank/DDBJ databases">
        <authorList>
            <person name="Sun Q."/>
            <person name="Ohkuma M."/>
        </authorList>
    </citation>
    <scope>NUCLEOTIDE SEQUENCE</scope>
    <source>
        <strain evidence="9">JCM 4956</strain>
    </source>
</reference>
<dbReference type="InterPro" id="IPR000719">
    <property type="entry name" value="Prot_kinase_dom"/>
</dbReference>
<dbReference type="PROSITE" id="PS00108">
    <property type="entry name" value="PROTEIN_KINASE_ST"/>
    <property type="match status" value="1"/>
</dbReference>
<dbReference type="GO" id="GO:0004674">
    <property type="term" value="F:protein serine/threonine kinase activity"/>
    <property type="evidence" value="ECO:0007669"/>
    <property type="project" value="UniProtKB-KW"/>
</dbReference>
<dbReference type="CDD" id="cd14014">
    <property type="entry name" value="STKc_PknB_like"/>
    <property type="match status" value="1"/>
</dbReference>
<dbReference type="PANTHER" id="PTHR43289:SF6">
    <property type="entry name" value="SERINE_THREONINE-PROTEIN KINASE NEKL-3"/>
    <property type="match status" value="1"/>
</dbReference>
<gene>
    <name evidence="9" type="ORF">GCM10010515_07460</name>
</gene>
<reference evidence="9" key="1">
    <citation type="journal article" date="2014" name="Int. J. Syst. Evol. Microbiol.">
        <title>Complete genome sequence of Corynebacterium casei LMG S-19264T (=DSM 44701T), isolated from a smear-ripened cheese.</title>
        <authorList>
            <consortium name="US DOE Joint Genome Institute (JGI-PGF)"/>
            <person name="Walter F."/>
            <person name="Albersmeier A."/>
            <person name="Kalinowski J."/>
            <person name="Ruckert C."/>
        </authorList>
    </citation>
    <scope>NUCLEOTIDE SEQUENCE</scope>
    <source>
        <strain evidence="9">JCM 4956</strain>
    </source>
</reference>